<dbReference type="GO" id="GO:0009002">
    <property type="term" value="F:serine-type D-Ala-D-Ala carboxypeptidase activity"/>
    <property type="evidence" value="ECO:0007669"/>
    <property type="project" value="UniProtKB-EC"/>
</dbReference>
<evidence type="ECO:0000259" key="29">
    <source>
        <dbReference type="Pfam" id="PF00905"/>
    </source>
</evidence>
<evidence type="ECO:0000256" key="11">
    <source>
        <dbReference type="ARBA" id="ARBA00022670"/>
    </source>
</evidence>
<proteinExistence type="inferred from homology"/>
<evidence type="ECO:0000256" key="26">
    <source>
        <dbReference type="ARBA" id="ARBA00049902"/>
    </source>
</evidence>
<dbReference type="Proteomes" id="UP000199594">
    <property type="component" value="Unassembled WGS sequence"/>
</dbReference>
<evidence type="ECO:0000256" key="18">
    <source>
        <dbReference type="ARBA" id="ARBA00022984"/>
    </source>
</evidence>
<evidence type="ECO:0000256" key="6">
    <source>
        <dbReference type="ARBA" id="ARBA00012448"/>
    </source>
</evidence>
<dbReference type="InterPro" id="IPR001460">
    <property type="entry name" value="PCN-bd_Tpept"/>
</dbReference>
<evidence type="ECO:0000256" key="28">
    <source>
        <dbReference type="SAM" id="MobiDB-lite"/>
    </source>
</evidence>
<dbReference type="UniPathway" id="UPA00219"/>
<keyword evidence="19" id="KW-1133">Transmembrane helix</keyword>
<evidence type="ECO:0000313" key="33">
    <source>
        <dbReference type="Proteomes" id="UP000199594"/>
    </source>
</evidence>
<evidence type="ECO:0000256" key="20">
    <source>
        <dbReference type="ARBA" id="ARBA00023136"/>
    </source>
</evidence>
<keyword evidence="12" id="KW-0328">Glycosyltransferase</keyword>
<keyword evidence="16" id="KW-0133">Cell shape</keyword>
<evidence type="ECO:0000256" key="7">
    <source>
        <dbReference type="ARBA" id="ARBA00018638"/>
    </source>
</evidence>
<comment type="catalytic activity">
    <reaction evidence="26">
        <text>[GlcNAc-(1-&gt;4)-Mur2Ac(oyl-L-Ala-gamma-D-Glu-L-Lys-D-Ala-D-Ala)](n)-di-trans,octa-cis-undecaprenyl diphosphate + beta-D-GlcNAc-(1-&gt;4)-Mur2Ac(oyl-L-Ala-gamma-D-Glu-L-Lys-D-Ala-D-Ala)-di-trans,octa-cis-undecaprenyl diphosphate = [GlcNAc-(1-&gt;4)-Mur2Ac(oyl-L-Ala-gamma-D-Glu-L-Lys-D-Ala-D-Ala)](n+1)-di-trans,octa-cis-undecaprenyl diphosphate + di-trans,octa-cis-undecaprenyl diphosphate + H(+)</text>
        <dbReference type="Rhea" id="RHEA:23708"/>
        <dbReference type="Rhea" id="RHEA-COMP:9602"/>
        <dbReference type="Rhea" id="RHEA-COMP:9603"/>
        <dbReference type="ChEBI" id="CHEBI:15378"/>
        <dbReference type="ChEBI" id="CHEBI:58405"/>
        <dbReference type="ChEBI" id="CHEBI:60033"/>
        <dbReference type="ChEBI" id="CHEBI:78435"/>
        <dbReference type="EC" id="2.4.99.28"/>
    </reaction>
</comment>
<gene>
    <name evidence="32" type="ORF">SAMN04487956_1119</name>
</gene>
<dbReference type="EC" id="2.4.99.28" evidence="25"/>
<keyword evidence="14" id="KW-0812">Transmembrane</keyword>
<evidence type="ECO:0000256" key="2">
    <source>
        <dbReference type="ARBA" id="ARBA00004249"/>
    </source>
</evidence>
<evidence type="ECO:0000256" key="16">
    <source>
        <dbReference type="ARBA" id="ARBA00022960"/>
    </source>
</evidence>
<dbReference type="Gene3D" id="1.10.3810.10">
    <property type="entry name" value="Biosynthetic peptidoglycan transglycosylase-like"/>
    <property type="match status" value="1"/>
</dbReference>
<reference evidence="32 33" key="1">
    <citation type="submission" date="2016-10" db="EMBL/GenBank/DDBJ databases">
        <authorList>
            <person name="de Groot N.N."/>
        </authorList>
    </citation>
    <scope>NUCLEOTIDE SEQUENCE [LARGE SCALE GENOMIC DNA]</scope>
    <source>
        <strain evidence="32 33">CGMCC 1.6493</strain>
    </source>
</reference>
<name>A0A1I6ZH88_9GAMM</name>
<dbReference type="GO" id="GO:0009252">
    <property type="term" value="P:peptidoglycan biosynthetic process"/>
    <property type="evidence" value="ECO:0007669"/>
    <property type="project" value="UniProtKB-UniPathway"/>
</dbReference>
<evidence type="ECO:0000256" key="1">
    <source>
        <dbReference type="ARBA" id="ARBA00002624"/>
    </source>
</evidence>
<organism evidence="32 33">
    <name type="scientific">Halomonas saccharevitans</name>
    <dbReference type="NCBI Taxonomy" id="416872"/>
    <lineage>
        <taxon>Bacteria</taxon>
        <taxon>Pseudomonadati</taxon>
        <taxon>Pseudomonadota</taxon>
        <taxon>Gammaproteobacteria</taxon>
        <taxon>Oceanospirillales</taxon>
        <taxon>Halomonadaceae</taxon>
        <taxon>Halomonas</taxon>
    </lineage>
</organism>
<feature type="domain" description="Glycosyl transferase family 51" evidence="30">
    <location>
        <begin position="58"/>
        <end position="234"/>
    </location>
</feature>
<keyword evidence="13" id="KW-0808">Transferase</keyword>
<dbReference type="InterPro" id="IPR001264">
    <property type="entry name" value="Glyco_trans_51"/>
</dbReference>
<dbReference type="InterPro" id="IPR012338">
    <property type="entry name" value="Beta-lactam/transpept-like"/>
</dbReference>
<keyword evidence="9" id="KW-0997">Cell inner membrane</keyword>
<dbReference type="GO" id="GO:0071555">
    <property type="term" value="P:cell wall organization"/>
    <property type="evidence" value="ECO:0007669"/>
    <property type="project" value="UniProtKB-KW"/>
</dbReference>
<accession>A0A1I6ZH88</accession>
<dbReference type="EC" id="3.4.16.4" evidence="6"/>
<dbReference type="InterPro" id="IPR031376">
    <property type="entry name" value="PCB_OB"/>
</dbReference>
<evidence type="ECO:0000256" key="22">
    <source>
        <dbReference type="ARBA" id="ARBA00023268"/>
    </source>
</evidence>
<dbReference type="GO" id="GO:0006508">
    <property type="term" value="P:proteolysis"/>
    <property type="evidence" value="ECO:0007669"/>
    <property type="project" value="UniProtKB-KW"/>
</dbReference>
<dbReference type="OrthoDB" id="9766909at2"/>
<dbReference type="NCBIfam" id="TIGR02074">
    <property type="entry name" value="PBP_1a_fam"/>
    <property type="match status" value="1"/>
</dbReference>
<comment type="catalytic activity">
    <reaction evidence="24">
        <text>Preferential cleavage: (Ac)2-L-Lys-D-Ala-|-D-Ala. Also transpeptidation of peptidyl-alanyl moieties that are N-acyl substituents of D-alanine.</text>
        <dbReference type="EC" id="3.4.16.4"/>
    </reaction>
</comment>
<evidence type="ECO:0000256" key="14">
    <source>
        <dbReference type="ARBA" id="ARBA00022692"/>
    </source>
</evidence>
<dbReference type="SUPFAM" id="SSF53955">
    <property type="entry name" value="Lysozyme-like"/>
    <property type="match status" value="1"/>
</dbReference>
<evidence type="ECO:0000313" key="32">
    <source>
        <dbReference type="EMBL" id="SFT62042.1"/>
    </source>
</evidence>
<evidence type="ECO:0000256" key="12">
    <source>
        <dbReference type="ARBA" id="ARBA00022676"/>
    </source>
</evidence>
<dbReference type="SUPFAM" id="SSF56601">
    <property type="entry name" value="beta-lactamase/transpeptidase-like"/>
    <property type="match status" value="1"/>
</dbReference>
<keyword evidence="21" id="KW-0046">Antibiotic resistance</keyword>
<keyword evidence="8" id="KW-1003">Cell membrane</keyword>
<protein>
    <recommendedName>
        <fullName evidence="7">Penicillin-binding protein 1A</fullName>
        <ecNumber evidence="25">2.4.99.28</ecNumber>
        <ecNumber evidence="6">3.4.16.4</ecNumber>
    </recommendedName>
</protein>
<evidence type="ECO:0000256" key="25">
    <source>
        <dbReference type="ARBA" id="ARBA00044770"/>
    </source>
</evidence>
<keyword evidence="18" id="KW-0573">Peptidoglycan synthesis</keyword>
<dbReference type="GO" id="GO:0008955">
    <property type="term" value="F:peptidoglycan glycosyltransferase activity"/>
    <property type="evidence" value="ECO:0007669"/>
    <property type="project" value="UniProtKB-EC"/>
</dbReference>
<comment type="pathway">
    <text evidence="3">Cell wall biogenesis; peptidoglycan biosynthesis.</text>
</comment>
<dbReference type="InterPro" id="IPR023346">
    <property type="entry name" value="Lysozyme-like_dom_sf"/>
</dbReference>
<dbReference type="PANTHER" id="PTHR32282">
    <property type="entry name" value="BINDING PROTEIN TRANSPEPTIDASE, PUTATIVE-RELATED"/>
    <property type="match status" value="1"/>
</dbReference>
<dbReference type="Pfam" id="PF17092">
    <property type="entry name" value="PCB_OB"/>
    <property type="match status" value="1"/>
</dbReference>
<dbReference type="EMBL" id="FPAQ01000011">
    <property type="protein sequence ID" value="SFT62042.1"/>
    <property type="molecule type" value="Genomic_DNA"/>
</dbReference>
<dbReference type="AlphaFoldDB" id="A0A1I6ZH88"/>
<dbReference type="GO" id="GO:0030288">
    <property type="term" value="C:outer membrane-bounded periplasmic space"/>
    <property type="evidence" value="ECO:0007669"/>
    <property type="project" value="TreeGrafter"/>
</dbReference>
<keyword evidence="17" id="KW-0735">Signal-anchor</keyword>
<evidence type="ECO:0000256" key="5">
    <source>
        <dbReference type="ARBA" id="ARBA00007739"/>
    </source>
</evidence>
<comment type="pathway">
    <text evidence="27">Glycan biosynthesis.</text>
</comment>
<keyword evidence="20" id="KW-0472">Membrane</keyword>
<dbReference type="InterPro" id="IPR050396">
    <property type="entry name" value="Glycosyltr_51/Transpeptidase"/>
</dbReference>
<evidence type="ECO:0000256" key="9">
    <source>
        <dbReference type="ARBA" id="ARBA00022519"/>
    </source>
</evidence>
<dbReference type="Pfam" id="PF00912">
    <property type="entry name" value="Transgly"/>
    <property type="match status" value="1"/>
</dbReference>
<dbReference type="PANTHER" id="PTHR32282:SF27">
    <property type="entry name" value="PENICILLIN-BINDING PROTEIN 1A"/>
    <property type="match status" value="1"/>
</dbReference>
<keyword evidence="22" id="KW-0511">Multifunctional enzyme</keyword>
<dbReference type="GO" id="GO:0046677">
    <property type="term" value="P:response to antibiotic"/>
    <property type="evidence" value="ECO:0007669"/>
    <property type="project" value="UniProtKB-KW"/>
</dbReference>
<evidence type="ECO:0000256" key="13">
    <source>
        <dbReference type="ARBA" id="ARBA00022679"/>
    </source>
</evidence>
<comment type="subcellular location">
    <subcellularLocation>
        <location evidence="2">Cell inner membrane</location>
        <topology evidence="2">Single-pass type II membrane protein</topology>
    </subcellularLocation>
</comment>
<dbReference type="Gene3D" id="3.40.710.10">
    <property type="entry name" value="DD-peptidase/beta-lactamase superfamily"/>
    <property type="match status" value="2"/>
</dbReference>
<evidence type="ECO:0000256" key="8">
    <source>
        <dbReference type="ARBA" id="ARBA00022475"/>
    </source>
</evidence>
<keyword evidence="15" id="KW-0378">Hydrolase</keyword>
<dbReference type="RefSeq" id="WP_089848486.1">
    <property type="nucleotide sequence ID" value="NZ_FPAQ01000011.1"/>
</dbReference>
<evidence type="ECO:0000259" key="31">
    <source>
        <dbReference type="Pfam" id="PF17092"/>
    </source>
</evidence>
<feature type="region of interest" description="Disordered" evidence="28">
    <location>
        <begin position="319"/>
        <end position="350"/>
    </location>
</feature>
<dbReference type="GO" id="GO:0008360">
    <property type="term" value="P:regulation of cell shape"/>
    <property type="evidence" value="ECO:0007669"/>
    <property type="project" value="UniProtKB-KW"/>
</dbReference>
<sequence length="844" mass="93210">MKFLRTLVVSVLWLLVSLSAAGVLGVVGAALYFAPGLPDVRQLQGFELQTPLRIFTRDGKLIGEFGEERRTPVEYAEIPEELIDALLAAEDATYFDHAGVDPKGLLRAAVELAASGGDIQSGGSTITMQVARNYLLTLDQTFTRKIREILLALQMEQILSKPEILELYVNKIYLGNRAYGIAAASEVYYDRPLSELTLAEKAMIAGLPKAPSAFNPLANAERALIRRNWILFRMRELGYIHEAAYEEAVQAPVTARRHLAQVEVEADYVAEMARQFAIERYGDRAYTGGYRIHTTLDSELQPLAGRALANGLIEYDTRHGWRGPEQTDIPRSLAEAQERTDREGLEEELAESPEIMQTARRAAERSQTEIEGIEGDVSNWLQVLERTPAFGPLKPAIVVESEGREMRVLARGGRLITLPWNGLEWADPYLSPYSRGTPPNSADDIAERGSLVRILENEDDSWRLSQRPEAEGSLVVMEPDTGAILALQGGFDFDASKFNRATQARRQAGSIFKPFVYLAAINSGEMNPASVVNDAPVVLQDGSDELWRPSNSSGDFLGPTRLRTALARSRNLVTIRVLQSLGLERTIEFLEGFGLDPDQLPRGLSLALGSASLTPLEMTNAYAVLANGGFQVSPWFIDRVTRGDDEDTSVVDEASPRVACRDCSDGQIMVERDGETYEVAPRVADPAAVYILRDMLRDVVERGTARRALALERGDIVGKTGTTNDQRDAWFAGFNSDLVATTWVGKDNNESTAEYGSQVALPIWMDFMGQALNGQPESWPERPRGVVSERIDPDTGRRLREGQSGGIEELFMVDHLPGFQPRRVEQEVERESGSQGTGAYEAIF</sequence>
<evidence type="ECO:0000259" key="30">
    <source>
        <dbReference type="Pfam" id="PF00912"/>
    </source>
</evidence>
<comment type="similarity">
    <text evidence="4">In the C-terminal section; belongs to the transpeptidase family.</text>
</comment>
<evidence type="ECO:0000256" key="3">
    <source>
        <dbReference type="ARBA" id="ARBA00004752"/>
    </source>
</evidence>
<evidence type="ECO:0000256" key="15">
    <source>
        <dbReference type="ARBA" id="ARBA00022801"/>
    </source>
</evidence>
<dbReference type="FunFam" id="1.10.3810.10:FF:000003">
    <property type="entry name" value="Penicillin-binding protein 1a"/>
    <property type="match status" value="1"/>
</dbReference>
<feature type="domain" description="Penicillin-binding protein transpeptidase" evidence="29">
    <location>
        <begin position="472"/>
        <end position="768"/>
    </location>
</feature>
<evidence type="ECO:0000256" key="21">
    <source>
        <dbReference type="ARBA" id="ARBA00023251"/>
    </source>
</evidence>
<evidence type="ECO:0000256" key="23">
    <source>
        <dbReference type="ARBA" id="ARBA00023316"/>
    </source>
</evidence>
<keyword evidence="11" id="KW-0645">Protease</keyword>
<evidence type="ECO:0000256" key="27">
    <source>
        <dbReference type="ARBA" id="ARBA00060592"/>
    </source>
</evidence>
<keyword evidence="10" id="KW-0121">Carboxypeptidase</keyword>
<dbReference type="GO" id="GO:0005886">
    <property type="term" value="C:plasma membrane"/>
    <property type="evidence" value="ECO:0007669"/>
    <property type="project" value="UniProtKB-SubCell"/>
</dbReference>
<evidence type="ECO:0000256" key="4">
    <source>
        <dbReference type="ARBA" id="ARBA00007090"/>
    </source>
</evidence>
<comment type="function">
    <text evidence="1">Cell wall formation. Synthesis of cross-linked peptidoglycan from the lipid intermediates. The enzyme has a penicillin-insensitive transglycosylase N-terminal domain (formation of linear glycan strands) and a penicillin-sensitive transpeptidase C-terminal domain (cross-linking of the peptide subunits).</text>
</comment>
<dbReference type="InterPro" id="IPR036950">
    <property type="entry name" value="PBP_transglycosylase"/>
</dbReference>
<evidence type="ECO:0000256" key="19">
    <source>
        <dbReference type="ARBA" id="ARBA00022989"/>
    </source>
</evidence>
<keyword evidence="23" id="KW-0961">Cell wall biogenesis/degradation</keyword>
<evidence type="ECO:0000256" key="24">
    <source>
        <dbReference type="ARBA" id="ARBA00034000"/>
    </source>
</evidence>
<dbReference type="GO" id="GO:0008658">
    <property type="term" value="F:penicillin binding"/>
    <property type="evidence" value="ECO:0007669"/>
    <property type="project" value="InterPro"/>
</dbReference>
<feature type="domain" description="Penicillin-binding protein OB-like" evidence="31">
    <location>
        <begin position="376"/>
        <end position="470"/>
    </location>
</feature>
<evidence type="ECO:0000256" key="10">
    <source>
        <dbReference type="ARBA" id="ARBA00022645"/>
    </source>
</evidence>
<evidence type="ECO:0000256" key="17">
    <source>
        <dbReference type="ARBA" id="ARBA00022968"/>
    </source>
</evidence>
<comment type="similarity">
    <text evidence="5">In the N-terminal section; belongs to the glycosyltransferase 51 family.</text>
</comment>
<dbReference type="Pfam" id="PF00905">
    <property type="entry name" value="Transpeptidase"/>
    <property type="match status" value="1"/>
</dbReference>